<dbReference type="InterPro" id="IPR038396">
    <property type="entry name" value="SpoIIAA-like_sf"/>
</dbReference>
<dbReference type="RefSeq" id="WP_302036205.1">
    <property type="nucleotide sequence ID" value="NZ_JAUKPO010000001.1"/>
</dbReference>
<sequence length="122" mass="14266">MFQYVDEHADNLVAVIVSGLLEKADYTRLLLEVENKINRYGKIDIYWEMVDVDGWDLQGILHELTFDLKHLNDINRAAIVGDRKWEEVVTNVAQHFTTAEVKFFEPAEREQAMTWVKEKLAN</sequence>
<gene>
    <name evidence="1" type="ORF">Q0590_04095</name>
</gene>
<dbReference type="EMBL" id="JAUKPO010000001">
    <property type="protein sequence ID" value="MDO1445416.1"/>
    <property type="molecule type" value="Genomic_DNA"/>
</dbReference>
<evidence type="ECO:0000313" key="2">
    <source>
        <dbReference type="Proteomes" id="UP001168528"/>
    </source>
</evidence>
<organism evidence="1 2">
    <name type="scientific">Rhodocytophaga aerolata</name>
    <dbReference type="NCBI Taxonomy" id="455078"/>
    <lineage>
        <taxon>Bacteria</taxon>
        <taxon>Pseudomonadati</taxon>
        <taxon>Bacteroidota</taxon>
        <taxon>Cytophagia</taxon>
        <taxon>Cytophagales</taxon>
        <taxon>Rhodocytophagaceae</taxon>
        <taxon>Rhodocytophaga</taxon>
    </lineage>
</organism>
<protein>
    <submittedName>
        <fullName evidence="1">STAS/SEC14 domain-containing protein</fullName>
    </submittedName>
</protein>
<dbReference type="SUPFAM" id="SSF52091">
    <property type="entry name" value="SpoIIaa-like"/>
    <property type="match status" value="1"/>
</dbReference>
<dbReference type="Gene3D" id="3.40.50.10600">
    <property type="entry name" value="SpoIIaa-like domains"/>
    <property type="match status" value="1"/>
</dbReference>
<dbReference type="Pfam" id="PF11964">
    <property type="entry name" value="SpoIIAA-like"/>
    <property type="match status" value="1"/>
</dbReference>
<dbReference type="InterPro" id="IPR036513">
    <property type="entry name" value="STAS_dom_sf"/>
</dbReference>
<accession>A0ABT8R000</accession>
<name>A0ABT8R000_9BACT</name>
<evidence type="ECO:0000313" key="1">
    <source>
        <dbReference type="EMBL" id="MDO1445416.1"/>
    </source>
</evidence>
<keyword evidence="2" id="KW-1185">Reference proteome</keyword>
<reference evidence="1" key="1">
    <citation type="submission" date="2023-07" db="EMBL/GenBank/DDBJ databases">
        <title>The genome sequence of Rhodocytophaga aerolata KACC 12507.</title>
        <authorList>
            <person name="Zhang X."/>
        </authorList>
    </citation>
    <scope>NUCLEOTIDE SEQUENCE</scope>
    <source>
        <strain evidence="1">KACC 12507</strain>
    </source>
</reference>
<comment type="caution">
    <text evidence="1">The sequence shown here is derived from an EMBL/GenBank/DDBJ whole genome shotgun (WGS) entry which is preliminary data.</text>
</comment>
<dbReference type="Proteomes" id="UP001168528">
    <property type="component" value="Unassembled WGS sequence"/>
</dbReference>
<proteinExistence type="predicted"/>
<dbReference type="InterPro" id="IPR021866">
    <property type="entry name" value="SpoIIAA-like"/>
</dbReference>